<dbReference type="InterPro" id="IPR037252">
    <property type="entry name" value="Mib_Herc2_sf"/>
</dbReference>
<feature type="repeat" description="ANK" evidence="8">
    <location>
        <begin position="429"/>
        <end position="461"/>
    </location>
</feature>
<feature type="compositionally biased region" description="Polar residues" evidence="11">
    <location>
        <begin position="1440"/>
        <end position="1462"/>
    </location>
</feature>
<dbReference type="GO" id="GO:0070534">
    <property type="term" value="P:protein K63-linked ubiquitination"/>
    <property type="evidence" value="ECO:0007669"/>
    <property type="project" value="TreeGrafter"/>
</dbReference>
<dbReference type="SUPFAM" id="SSF48403">
    <property type="entry name" value="Ankyrin repeat"/>
    <property type="match status" value="1"/>
</dbReference>
<dbReference type="GO" id="GO:0043161">
    <property type="term" value="P:proteasome-mediated ubiquitin-dependent protein catabolic process"/>
    <property type="evidence" value="ECO:0007669"/>
    <property type="project" value="TreeGrafter"/>
</dbReference>
<dbReference type="UniPathway" id="UPA00143"/>
<feature type="region of interest" description="Disordered" evidence="11">
    <location>
        <begin position="1650"/>
        <end position="1720"/>
    </location>
</feature>
<dbReference type="InterPro" id="IPR035983">
    <property type="entry name" value="Hect_E3_ubiquitin_ligase"/>
</dbReference>
<dbReference type="InterPro" id="IPR016024">
    <property type="entry name" value="ARM-type_fold"/>
</dbReference>
<dbReference type="Gene3D" id="2.30.30.40">
    <property type="entry name" value="SH3 Domains"/>
    <property type="match status" value="1"/>
</dbReference>
<feature type="compositionally biased region" description="Low complexity" evidence="11">
    <location>
        <begin position="1502"/>
        <end position="1523"/>
    </location>
</feature>
<dbReference type="InterPro" id="IPR045322">
    <property type="entry name" value="HECTD1/TRIP12-like"/>
</dbReference>
<dbReference type="PROSITE" id="PS51416">
    <property type="entry name" value="MIB_HERC2"/>
    <property type="match status" value="1"/>
</dbReference>
<keyword evidence="7 8" id="KW-0040">ANK repeat</keyword>
<dbReference type="SUPFAM" id="SSF56204">
    <property type="entry name" value="Hect, E3 ligase catalytic domain"/>
    <property type="match status" value="1"/>
</dbReference>
<feature type="compositionally biased region" description="Low complexity" evidence="11">
    <location>
        <begin position="1480"/>
        <end position="1494"/>
    </location>
</feature>
<evidence type="ECO:0000259" key="12">
    <source>
        <dbReference type="PROSITE" id="PS50237"/>
    </source>
</evidence>
<evidence type="ECO:0000256" key="3">
    <source>
        <dbReference type="ARBA" id="ARBA00006331"/>
    </source>
</evidence>
<feature type="region of interest" description="Disordered" evidence="11">
    <location>
        <begin position="1950"/>
        <end position="1976"/>
    </location>
</feature>
<feature type="region of interest" description="Disordered" evidence="11">
    <location>
        <begin position="1770"/>
        <end position="1791"/>
    </location>
</feature>
<dbReference type="PROSITE" id="PS50237">
    <property type="entry name" value="HECT"/>
    <property type="match status" value="1"/>
</dbReference>
<feature type="compositionally biased region" description="Polar residues" evidence="11">
    <location>
        <begin position="1779"/>
        <end position="1791"/>
    </location>
</feature>
<feature type="domain" description="MIB/HERC2" evidence="13">
    <location>
        <begin position="1298"/>
        <end position="1368"/>
    </location>
</feature>
<keyword evidence="6 9" id="KW-0833">Ubl conjugation pathway</keyword>
<feature type="region of interest" description="Disordered" evidence="11">
    <location>
        <begin position="1363"/>
        <end position="1389"/>
    </location>
</feature>
<dbReference type="Pfam" id="PF00632">
    <property type="entry name" value="HECT"/>
    <property type="match status" value="1"/>
</dbReference>
<feature type="compositionally biased region" description="Polar residues" evidence="11">
    <location>
        <begin position="2058"/>
        <end position="2070"/>
    </location>
</feature>
<dbReference type="Pfam" id="PF07738">
    <property type="entry name" value="Sad1_UNC"/>
    <property type="match status" value="1"/>
</dbReference>
<dbReference type="Gene3D" id="3.30.2410.10">
    <property type="entry name" value="Hect, E3 ligase catalytic domain"/>
    <property type="match status" value="1"/>
</dbReference>
<name>A0A6F9DF58_9ASCI</name>
<feature type="compositionally biased region" description="Basic and acidic residues" evidence="11">
    <location>
        <begin position="504"/>
        <end position="525"/>
    </location>
</feature>
<dbReference type="PANTHER" id="PTHR45670">
    <property type="entry name" value="E3 UBIQUITIN-PROTEIN LIGASE TRIP12"/>
    <property type="match status" value="1"/>
</dbReference>
<dbReference type="InterPro" id="IPR000569">
    <property type="entry name" value="HECT_dom"/>
</dbReference>
<dbReference type="Gene3D" id="3.30.2160.10">
    <property type="entry name" value="Hect, E3 ligase catalytic domain"/>
    <property type="match status" value="1"/>
</dbReference>
<dbReference type="SUPFAM" id="SSF48371">
    <property type="entry name" value="ARM repeat"/>
    <property type="match status" value="1"/>
</dbReference>
<feature type="region of interest" description="Disordered" evidence="11">
    <location>
        <begin position="1407"/>
        <end position="1532"/>
    </location>
</feature>
<feature type="domain" description="HECT" evidence="12">
    <location>
        <begin position="2268"/>
        <end position="2713"/>
    </location>
</feature>
<evidence type="ECO:0000256" key="8">
    <source>
        <dbReference type="PROSITE-ProRule" id="PRU00023"/>
    </source>
</evidence>
<dbReference type="Pfam" id="PF12796">
    <property type="entry name" value="Ank_2"/>
    <property type="match status" value="1"/>
</dbReference>
<dbReference type="GO" id="GO:0016607">
    <property type="term" value="C:nuclear speck"/>
    <property type="evidence" value="ECO:0007669"/>
    <property type="project" value="TreeGrafter"/>
</dbReference>
<accession>A0A6F9DF58</accession>
<gene>
    <name evidence="14" type="primary">Hectd1</name>
</gene>
<dbReference type="GO" id="GO:0046872">
    <property type="term" value="F:metal ion binding"/>
    <property type="evidence" value="ECO:0007669"/>
    <property type="project" value="InterPro"/>
</dbReference>
<feature type="region of interest" description="Disordered" evidence="11">
    <location>
        <begin position="460"/>
        <end position="527"/>
    </location>
</feature>
<feature type="region of interest" description="Disordered" evidence="11">
    <location>
        <begin position="2045"/>
        <end position="2082"/>
    </location>
</feature>
<feature type="compositionally biased region" description="Low complexity" evidence="11">
    <location>
        <begin position="1698"/>
        <end position="1713"/>
    </location>
</feature>
<feature type="compositionally biased region" description="Basic and acidic residues" evidence="11">
    <location>
        <begin position="2407"/>
        <end position="2423"/>
    </location>
</feature>
<feature type="region of interest" description="Disordered" evidence="11">
    <location>
        <begin position="2397"/>
        <end position="2439"/>
    </location>
</feature>
<evidence type="ECO:0000256" key="5">
    <source>
        <dbReference type="ARBA" id="ARBA00022737"/>
    </source>
</evidence>
<evidence type="ECO:0000256" key="11">
    <source>
        <dbReference type="SAM" id="MobiDB-lite"/>
    </source>
</evidence>
<proteinExistence type="evidence at transcript level"/>
<dbReference type="CDD" id="cd00078">
    <property type="entry name" value="HECTc"/>
    <property type="match status" value="1"/>
</dbReference>
<comment type="function">
    <text evidence="10">E3 ubiquitin-protein ligase which accepts ubiquitin from an E2 ubiquitin-conjugating enzyme in the form of a thioester and then directly transfers the ubiquitin to targeted substrates.</text>
</comment>
<reference evidence="14" key="1">
    <citation type="submission" date="2020-04" db="EMBL/GenBank/DDBJ databases">
        <authorList>
            <person name="Neveu A P."/>
        </authorList>
    </citation>
    <scope>NUCLEOTIDE SEQUENCE</scope>
    <source>
        <tissue evidence="14">Whole embryo</tissue>
    </source>
</reference>
<sequence>MADVDPDTLLEWLQMGFGEERDMQLIALEQLCMLLLMSDNVDRCFEMCPPRSFLPALCKIFLDESAPDNVLEVTARAVTYYLDVSAECTRRIVAVDGAVKAICNRLVLVNPENRTSKDLSEQCVKVLEFICTREPGAVFDAGGLSSTLTFICSCDKMIHKDTLHSAMSVVTKLCGKIEVSSSTLPDAVKSLSTLLHSDDPYVSDGALRCFASISDRFTRKLVDPSPLNAHGLLTELVRRLANCGSRNAPQSRGVGGTPGGAQGSTPDSKNNFGITTIINLLSILCRGSSSLTHELLRSDLPQAIEEALKGDERCCMDTLRLCDLLLILLYEGRKAVPKHNMALLMGARSLTAGMRRLELFDGERTHRQLIDCIRSKDTDALVDAVESGAYDVNFMDDVGQTLLNWASAFGTQEMVEFLCERGADVNRGQRSSSLHYAACFGRPGVVKTLLLHSADTSLRDEEGKTALEKAKERNDEGHREVVKILENPDTWVSSDEAQQQKKTRLQERKKEEENKKQKEEEKSSVKGDPQMVPVYLQKLMPLFINTYQLAVSPTVSIAVLGLLRKTAKYATSQQLSDVAQNCPEIKENLASVVSAALDHEGDDEGHLAALEITQHLLSKCASSFSNAMTRDWITNKVFSISGGNECYNISNLSDKQIMPDHENAKENIHSPGGDKSDEKLEVKTADVPDATYMKTGTLYRWLDTWTLARGRDCLYLWNSAVALELSHGSNGWFRYILDLKLSTMYSSGSPEDGSDSAESRTEFFDKLRRSYIEASHGGVALPILSQPSSVSITIGNWVLTCKKQDQLLLTNTDGQQSTILKKGMNGFKFESNRGTRHTFAPESSATFDFMNQSVSKSHTPTQKNNEDELKEKVRNLAKTLYNEYFKSSNDAPRGIVTQLKEVAAKLNKLSTGSHEKDAQQTKAEEYRTCLKEIKSLLNDDKSLSPFDIYSSGIISALLNSLTVENEKSSTLNVQQRIKIFVSVFFQNSDSSVRILVKKLISVLESIERLPVYLYDSQNSLTGGLHLLTRKLRFVLECKQPLVGAKEKKDGGLVDYSGRTLKMETMATAKDLERYLLKMASKQWHDYDHSHHTYIKKLREGEKRFNYTSDFDENGIVYWIGTNAKTSEDWVNPAHHGLLFLTSSDGRSLPYGKLEDVLSRDTNPHNCHTSDCVNAWISMDFGLWVIPSMYTIRHSRGYSKSALRSWLLQASKDGLNWTTLITHNDDQYLNEPGSTASWQIPGQANETKGWRHFRLQQNGKNSSKQMAYLSVSGFEIYGLVTGICDDQPGSNHRKQRKILKSQTLKQMVPGARVVRGPDWKWRNQDGKSVGTVNASVVNGWLDVTWDNGVSNLYRMGADGKYDLKLASPDDDGGKGDAPRPPAPSSRHGVLSSLMRNNRFHNASRHARYEQFYSRHTPETPVGSYRNYRLNHRNNNAKNNEGSRNSQSKDANNSTESQKSQRSVLSMVRAFRSGRDGKKSSSKSSTKYMKDGSASSKKQESSSDHGSSLVARSGSSSSSSSSYGGADEMQEEDKYVDLTLDPRKSPELRDGRTCQLGSYQNLEPAFVRRRIRKLCSAGEPVVVPNMRRPISSPKFAKETDNPEKPPESQQNVKSTWKSVVSSVASTNSSSESLPSDSLSELDVLQMLVQRGEESMSSLATTTTSASLQSKEEESITSSSPGQKSVSLESVHGDMEKKFSLRPSSGSSSSHRSSSSNEGNHLLLTTGEPVTASVSVPNLSSAQEASQMMESFTHNMTRAPAVLNVNNLSNSEEDSLARDVTDTSASNPLTTAQSVPNLSMPVTVTSESLQSSAIVSSNSVLQALTQALSANASNDNEDFLRCLVNDCDPSAAILAQIDDDNLDDENEDDDEFDDVLMQDDENEEMSENDLASTAALLGVELVGKNNSNHHSGGSCSVGKGWDDEHTIKRHLPALIPAFDPRPGRLNLQQTVDLEIPSPGTPESQQLTDRKHRSVTSSGKKLKLFLRGTKEGSKEHVEVPFLPGTTVFRCLQQLHIAVSGSTKPTKLRKIWDPTYTIVYYVDKEQSDEDSCKKSSKSKSSQHASIIPSNENLGNTPKGFDPNKSGNLRNLELMKGAGSDEEGIDDVLQLLRVLHTLHEMDARDEEQNKETCLVQEDFISKKVTTKLHQQTEDFLCLACDSLPGWCESVVSKCPFLFPFDARHKFFVCTAYGTARSIVWLQNRAEAQFEQSHGNRNSGLSAVAMAAATGRREDGNIHDLLQLGRLRHERVKVPRDEKKLLEWAMNVLTVHAHKKSVLEVEFIDEEGTGLGPTLEFYALVAAELQRKDLAIWLVDDMFIEPEQREVDIGEGVKAAGFYVQRSCGLFPAPLPQEGAIDRAVTLFRFIGALLAKCLQDGRLIDLPLSESLLKILCTQPNPVQQRMTEHPCATSMKGEKLVENKSDDAKDSSSDDDSYSLSIGSNEEKGSRTSFFSGILSMDDLKLVDPARYQFLGKLTKICDEKSSIEKDKSLSDEEKRMKIEKLELDYNGTKCKVDDLGLAFQFLPSSSVYGYSSHPLVDGGEDVDLTLENARDYIDLTLDFVLHSGIRKQMEAMREGFCSVFPVSNLLPFSPSELKVMLCGDQHPAWSRDDVLNYTEPKLGFTRESPGFLRFVNVVCDLTGDERKAFLQFTTGCSSLPPGGLANLTPRLTVVRKVDSGDGSFPSVNTCVHYLKLPEYSSEEILKQRLLAATIEKGFHLN</sequence>
<dbReference type="PANTHER" id="PTHR45670:SF1">
    <property type="entry name" value="E3 UBIQUITIN-PROTEIN LIGASE HECTD1"/>
    <property type="match status" value="1"/>
</dbReference>
<dbReference type="EMBL" id="LR785721">
    <property type="protein sequence ID" value="CAB3252456.1"/>
    <property type="molecule type" value="mRNA"/>
</dbReference>
<dbReference type="SMART" id="SM00248">
    <property type="entry name" value="ANK"/>
    <property type="match status" value="3"/>
</dbReference>
<evidence type="ECO:0000256" key="7">
    <source>
        <dbReference type="ARBA" id="ARBA00023043"/>
    </source>
</evidence>
<dbReference type="InterPro" id="IPR002110">
    <property type="entry name" value="Ankyrin_rpt"/>
</dbReference>
<organism evidence="14">
    <name type="scientific">Phallusia mammillata</name>
    <dbReference type="NCBI Taxonomy" id="59560"/>
    <lineage>
        <taxon>Eukaryota</taxon>
        <taxon>Metazoa</taxon>
        <taxon>Chordata</taxon>
        <taxon>Tunicata</taxon>
        <taxon>Ascidiacea</taxon>
        <taxon>Phlebobranchia</taxon>
        <taxon>Ascidiidae</taxon>
        <taxon>Phallusia</taxon>
    </lineage>
</organism>
<comment type="pathway">
    <text evidence="2 10">Protein modification; protein ubiquitination.</text>
</comment>
<evidence type="ECO:0000256" key="1">
    <source>
        <dbReference type="ARBA" id="ARBA00000885"/>
    </source>
</evidence>
<dbReference type="InterPro" id="IPR008979">
    <property type="entry name" value="Galactose-bd-like_sf"/>
</dbReference>
<dbReference type="Gene3D" id="2.60.120.260">
    <property type="entry name" value="Galactose-binding domain-like"/>
    <property type="match status" value="1"/>
</dbReference>
<feature type="compositionally biased region" description="Basic and acidic residues" evidence="11">
    <location>
        <begin position="1593"/>
        <end position="1604"/>
    </location>
</feature>
<dbReference type="Gene3D" id="1.25.40.20">
    <property type="entry name" value="Ankyrin repeat-containing domain"/>
    <property type="match status" value="1"/>
</dbReference>
<dbReference type="Gene3D" id="3.90.1750.10">
    <property type="entry name" value="Hect, E3 ligase catalytic domains"/>
    <property type="match status" value="1"/>
</dbReference>
<feature type="compositionally biased region" description="Basic residues" evidence="11">
    <location>
        <begin position="1966"/>
        <end position="1976"/>
    </location>
</feature>
<evidence type="ECO:0000256" key="4">
    <source>
        <dbReference type="ARBA" id="ARBA00022679"/>
    </source>
</evidence>
<comment type="similarity">
    <text evidence="3 10">Belongs to the UPL family. K-HECT subfamily.</text>
</comment>
<keyword evidence="5" id="KW-0677">Repeat</keyword>
<feature type="compositionally biased region" description="Polar residues" evidence="11">
    <location>
        <begin position="1673"/>
        <end position="1685"/>
    </location>
</feature>
<dbReference type="InterPro" id="IPR010606">
    <property type="entry name" value="Mib_Herc2"/>
</dbReference>
<dbReference type="PROSITE" id="PS50297">
    <property type="entry name" value="ANK_REP_REGION"/>
    <property type="match status" value="2"/>
</dbReference>
<feature type="active site" description="Glycyl thioester intermediate" evidence="9">
    <location>
        <position position="2682"/>
    </location>
</feature>
<dbReference type="SUPFAM" id="SSF159034">
    <property type="entry name" value="Mib/herc2 domain-like"/>
    <property type="match status" value="1"/>
</dbReference>
<dbReference type="Pfam" id="PF06701">
    <property type="entry name" value="MIB_HERC2"/>
    <property type="match status" value="1"/>
</dbReference>
<dbReference type="InterPro" id="IPR012919">
    <property type="entry name" value="SUN_dom"/>
</dbReference>
<feature type="region of interest" description="Disordered" evidence="11">
    <location>
        <begin position="1582"/>
        <end position="1613"/>
    </location>
</feature>
<keyword evidence="4 10" id="KW-0808">Transferase</keyword>
<dbReference type="InterPro" id="IPR036770">
    <property type="entry name" value="Ankyrin_rpt-contain_sf"/>
</dbReference>
<evidence type="ECO:0000256" key="9">
    <source>
        <dbReference type="PROSITE-ProRule" id="PRU00104"/>
    </source>
</evidence>
<dbReference type="Gene3D" id="1.25.10.10">
    <property type="entry name" value="Leucine-rich Repeat Variant"/>
    <property type="match status" value="1"/>
</dbReference>
<evidence type="ECO:0000256" key="10">
    <source>
        <dbReference type="RuleBase" id="RU369009"/>
    </source>
</evidence>
<feature type="region of interest" description="Disordered" evidence="11">
    <location>
        <begin position="247"/>
        <end position="268"/>
    </location>
</feature>
<dbReference type="GO" id="GO:0061630">
    <property type="term" value="F:ubiquitin protein ligase activity"/>
    <property type="evidence" value="ECO:0007669"/>
    <property type="project" value="UniProtKB-UniRule"/>
</dbReference>
<feature type="compositionally biased region" description="Basic and acidic residues" evidence="11">
    <location>
        <begin position="460"/>
        <end position="483"/>
    </location>
</feature>
<comment type="catalytic activity">
    <reaction evidence="1 10">
        <text>S-ubiquitinyl-[E2 ubiquitin-conjugating enzyme]-L-cysteine + [acceptor protein]-L-lysine = [E2 ubiquitin-conjugating enzyme]-L-cysteine + N(6)-ubiquitinyl-[acceptor protein]-L-lysine.</text>
        <dbReference type="EC" id="2.3.2.26"/>
    </reaction>
</comment>
<feature type="compositionally biased region" description="Low complexity" evidence="11">
    <location>
        <begin position="1654"/>
        <end position="1665"/>
    </location>
</feature>
<dbReference type="EC" id="2.3.2.26" evidence="10"/>
<dbReference type="FunFam" id="3.30.2410.10:FF:000007">
    <property type="entry name" value="Putative E3 ubiquitin-protein ligase HECTD1"/>
    <property type="match status" value="1"/>
</dbReference>
<evidence type="ECO:0000256" key="2">
    <source>
        <dbReference type="ARBA" id="ARBA00004906"/>
    </source>
</evidence>
<evidence type="ECO:0000256" key="6">
    <source>
        <dbReference type="ARBA" id="ARBA00022786"/>
    </source>
</evidence>
<protein>
    <recommendedName>
        <fullName evidence="10">E3 ubiquitin-protein ligase</fullName>
        <ecNumber evidence="10">2.3.2.26</ecNumber>
    </recommendedName>
</protein>
<feature type="repeat" description="ANK" evidence="8">
    <location>
        <begin position="398"/>
        <end position="430"/>
    </location>
</feature>
<evidence type="ECO:0000259" key="13">
    <source>
        <dbReference type="PROSITE" id="PS51416"/>
    </source>
</evidence>
<dbReference type="FunFam" id="1.25.10.10:FF:000051">
    <property type="entry name" value="E3 ubiquitin-protein ligase HECTD1 isoform X1"/>
    <property type="match status" value="1"/>
</dbReference>
<dbReference type="SMART" id="SM00119">
    <property type="entry name" value="HECTc"/>
    <property type="match status" value="1"/>
</dbReference>
<dbReference type="PROSITE" id="PS50088">
    <property type="entry name" value="ANK_REPEAT"/>
    <property type="match status" value="2"/>
</dbReference>
<dbReference type="SUPFAM" id="SSF49785">
    <property type="entry name" value="Galactose-binding domain-like"/>
    <property type="match status" value="1"/>
</dbReference>
<evidence type="ECO:0000313" key="14">
    <source>
        <dbReference type="EMBL" id="CAB3252456.1"/>
    </source>
</evidence>
<dbReference type="InterPro" id="IPR011989">
    <property type="entry name" value="ARM-like"/>
</dbReference>
<feature type="compositionally biased region" description="Gly residues" evidence="11">
    <location>
        <begin position="253"/>
        <end position="262"/>
    </location>
</feature>